<name>A0A822YMJ2_NELNU</name>
<protein>
    <submittedName>
        <fullName evidence="1">Uncharacterized protein</fullName>
    </submittedName>
</protein>
<reference evidence="1 2" key="1">
    <citation type="journal article" date="2020" name="Mol. Biol. Evol.">
        <title>Distinct Expression and Methylation Patterns for Genes with Different Fates following a Single Whole-Genome Duplication in Flowering Plants.</title>
        <authorList>
            <person name="Shi T."/>
            <person name="Rahmani R.S."/>
            <person name="Gugger P.F."/>
            <person name="Wang M."/>
            <person name="Li H."/>
            <person name="Zhang Y."/>
            <person name="Li Z."/>
            <person name="Wang Q."/>
            <person name="Van de Peer Y."/>
            <person name="Marchal K."/>
            <person name="Chen J."/>
        </authorList>
    </citation>
    <scope>NUCLEOTIDE SEQUENCE [LARGE SCALE GENOMIC DNA]</scope>
    <source>
        <tissue evidence="1">Leaf</tissue>
    </source>
</reference>
<dbReference type="AlphaFoldDB" id="A0A822YMJ2"/>
<keyword evidence="2" id="KW-1185">Reference proteome</keyword>
<organism evidence="1 2">
    <name type="scientific">Nelumbo nucifera</name>
    <name type="common">Sacred lotus</name>
    <dbReference type="NCBI Taxonomy" id="4432"/>
    <lineage>
        <taxon>Eukaryota</taxon>
        <taxon>Viridiplantae</taxon>
        <taxon>Streptophyta</taxon>
        <taxon>Embryophyta</taxon>
        <taxon>Tracheophyta</taxon>
        <taxon>Spermatophyta</taxon>
        <taxon>Magnoliopsida</taxon>
        <taxon>Proteales</taxon>
        <taxon>Nelumbonaceae</taxon>
        <taxon>Nelumbo</taxon>
    </lineage>
</organism>
<sequence>MHELVKLENIMTAKITRTLLDQHPLAIYTIDKVLLLKELFKASPMIMPMLAPTLAPMVAKSPKAPKHVSPPIPESMSRNGELFDQTVVDDNNVVRFNDERWTVVIFVLLPIWLG</sequence>
<dbReference type="Proteomes" id="UP000607653">
    <property type="component" value="Unassembled WGS sequence"/>
</dbReference>
<gene>
    <name evidence="1" type="ORF">HUJ06_011642</name>
</gene>
<evidence type="ECO:0000313" key="1">
    <source>
        <dbReference type="EMBL" id="DAD32791.1"/>
    </source>
</evidence>
<evidence type="ECO:0000313" key="2">
    <source>
        <dbReference type="Proteomes" id="UP000607653"/>
    </source>
</evidence>
<dbReference type="EMBL" id="DUZY01000003">
    <property type="protein sequence ID" value="DAD32791.1"/>
    <property type="molecule type" value="Genomic_DNA"/>
</dbReference>
<proteinExistence type="predicted"/>
<accession>A0A822YMJ2</accession>
<comment type="caution">
    <text evidence="1">The sequence shown here is derived from an EMBL/GenBank/DDBJ whole genome shotgun (WGS) entry which is preliminary data.</text>
</comment>